<gene>
    <name evidence="1" type="ORF">WN51_01868</name>
</gene>
<keyword evidence="2" id="KW-1185">Reference proteome</keyword>
<proteinExistence type="predicted"/>
<evidence type="ECO:0000313" key="2">
    <source>
        <dbReference type="Proteomes" id="UP000053105"/>
    </source>
</evidence>
<dbReference type="EMBL" id="KQ435810">
    <property type="protein sequence ID" value="KOX72938.1"/>
    <property type="molecule type" value="Genomic_DNA"/>
</dbReference>
<name>A0A0N0BF74_9HYME</name>
<sequence>MEEIADEYTCLYPLEKYTESRYETSEATWERGREEETKLFSQVSLKPVKLFHLA</sequence>
<accession>A0A0N0BF74</accession>
<protein>
    <submittedName>
        <fullName evidence="1">Uncharacterized protein</fullName>
    </submittedName>
</protein>
<dbReference type="AlphaFoldDB" id="A0A0N0BF74"/>
<reference evidence="1 2" key="1">
    <citation type="submission" date="2015-07" db="EMBL/GenBank/DDBJ databases">
        <title>The genome of Melipona quadrifasciata.</title>
        <authorList>
            <person name="Pan H."/>
            <person name="Kapheim K."/>
        </authorList>
    </citation>
    <scope>NUCLEOTIDE SEQUENCE [LARGE SCALE GENOMIC DNA]</scope>
    <source>
        <strain evidence="1">0111107301</strain>
        <tissue evidence="1">Whole body</tissue>
    </source>
</reference>
<evidence type="ECO:0000313" key="1">
    <source>
        <dbReference type="EMBL" id="KOX72938.1"/>
    </source>
</evidence>
<dbReference type="Proteomes" id="UP000053105">
    <property type="component" value="Unassembled WGS sequence"/>
</dbReference>
<organism evidence="1 2">
    <name type="scientific">Melipona quadrifasciata</name>
    <dbReference type="NCBI Taxonomy" id="166423"/>
    <lineage>
        <taxon>Eukaryota</taxon>
        <taxon>Metazoa</taxon>
        <taxon>Ecdysozoa</taxon>
        <taxon>Arthropoda</taxon>
        <taxon>Hexapoda</taxon>
        <taxon>Insecta</taxon>
        <taxon>Pterygota</taxon>
        <taxon>Neoptera</taxon>
        <taxon>Endopterygota</taxon>
        <taxon>Hymenoptera</taxon>
        <taxon>Apocrita</taxon>
        <taxon>Aculeata</taxon>
        <taxon>Apoidea</taxon>
        <taxon>Anthophila</taxon>
        <taxon>Apidae</taxon>
        <taxon>Melipona</taxon>
    </lineage>
</organism>